<feature type="transmembrane region" description="Helical" evidence="8">
    <location>
        <begin position="89"/>
        <end position="111"/>
    </location>
</feature>
<dbReference type="Pfam" id="PF06241">
    <property type="entry name" value="Castor_Poll_mid"/>
    <property type="match status" value="1"/>
</dbReference>
<dbReference type="GO" id="GO:0012505">
    <property type="term" value="C:endomembrane system"/>
    <property type="evidence" value="ECO:0007669"/>
    <property type="project" value="UniProtKB-SubCell"/>
</dbReference>
<dbReference type="PANTHER" id="PTHR31563:SF10">
    <property type="entry name" value="ION CHANNEL POLLUX-RELATED"/>
    <property type="match status" value="1"/>
</dbReference>
<evidence type="ECO:0000256" key="1">
    <source>
        <dbReference type="ARBA" id="ARBA00004127"/>
    </source>
</evidence>
<comment type="caution">
    <text evidence="11">The sequence shown here is derived from an EMBL/GenBank/DDBJ whole genome shotgun (WGS) entry which is preliminary data.</text>
</comment>
<organism evidence="11 12">
    <name type="scientific">Candidatus Lambdaproteobacteria bacterium RIFOXYD2_FULL_56_26</name>
    <dbReference type="NCBI Taxonomy" id="1817773"/>
    <lineage>
        <taxon>Bacteria</taxon>
        <taxon>Pseudomonadati</taxon>
        <taxon>Pseudomonadota</taxon>
        <taxon>Candidatus Lambdaproteobacteria</taxon>
    </lineage>
</organism>
<dbReference type="InterPro" id="IPR003148">
    <property type="entry name" value="RCK_N"/>
</dbReference>
<evidence type="ECO:0000256" key="5">
    <source>
        <dbReference type="ARBA" id="ARBA00022989"/>
    </source>
</evidence>
<evidence type="ECO:0000313" key="12">
    <source>
        <dbReference type="Proteomes" id="UP000177583"/>
    </source>
</evidence>
<gene>
    <name evidence="11" type="ORF">A2557_05345</name>
</gene>
<accession>A0A1F6GVE8</accession>
<dbReference type="AlphaFoldDB" id="A0A1F6GVE8"/>
<evidence type="ECO:0000256" key="3">
    <source>
        <dbReference type="ARBA" id="ARBA00022448"/>
    </source>
</evidence>
<comment type="subcellular location">
    <subcellularLocation>
        <location evidence="1">Endomembrane system</location>
        <topology evidence="1">Multi-pass membrane protein</topology>
    </subcellularLocation>
</comment>
<evidence type="ECO:0000259" key="9">
    <source>
        <dbReference type="Pfam" id="PF06241"/>
    </source>
</evidence>
<sequence>MKQPKKNIAQRFETELLYGRRSLLWLWVPGLLVLLVFAVLARLWVNHQFGDPLDPTAGEPGEALWRALVESLNLASLGKEEPSSTANRLVGVFTALLGGLWLVFGVSGATARLVMRLHQQKEGQGEFQEVNHTLILGFGEQTVDVVRELIEASRFHQGAAIVILSEQEPDRVMEQLKEGMHSFGNTKILCRRGNIASPYALARLGVERAHSVILVNPALSWEHGSIKNQGDSTVTLAIMAVVSACSQHIPNMTVKMHYKRNLQVAQGVAQGKLFAIEEDEILAKIMVQASRSPGLSRVYSNLVGFVGNEVYFYHPPKVLVGKTFGALAFHFLDSIPLGVRYSQGSVELNPNKDYLLEPGDQLVVLAEDEQKIRFFDRPVIEPRELASNDQKQVQKPEHYLIYGWNKKTPKIIAEYASYLAPGSVVNLVVPDMSERMERQFKEMFKQYTNLQLGLGQVNPGAEDFPEKLQPERYKAVVLLSSEGDNPQEVDSATFSLLLRFRSYFQERVEQTGKAPKTQLLAETQQTKNAQLMQAAGVKNLMVSNQILSKILAQVSEEPEILQVYEDLFRAEGSEIYLKPVELFLEELDSEVHFADLMLAAQRRGEICFGIWLKRLEDSAEDNFGLLLLPNKTQTFWVTHGDRLVTLSPDNN</sequence>
<reference evidence="11 12" key="1">
    <citation type="journal article" date="2016" name="Nat. Commun.">
        <title>Thousands of microbial genomes shed light on interconnected biogeochemical processes in an aquifer system.</title>
        <authorList>
            <person name="Anantharaman K."/>
            <person name="Brown C.T."/>
            <person name="Hug L.A."/>
            <person name="Sharon I."/>
            <person name="Castelle C.J."/>
            <person name="Probst A.J."/>
            <person name="Thomas B.C."/>
            <person name="Singh A."/>
            <person name="Wilkins M.J."/>
            <person name="Karaoz U."/>
            <person name="Brodie E.L."/>
            <person name="Williams K.H."/>
            <person name="Hubbard S.S."/>
            <person name="Banfield J.F."/>
        </authorList>
    </citation>
    <scope>NUCLEOTIDE SEQUENCE [LARGE SCALE GENOMIC DNA]</scope>
</reference>
<dbReference type="InterPro" id="IPR036721">
    <property type="entry name" value="RCK_C_sf"/>
</dbReference>
<evidence type="ECO:0000313" key="11">
    <source>
        <dbReference type="EMBL" id="OGH02104.1"/>
    </source>
</evidence>
<protein>
    <recommendedName>
        <fullName evidence="13">RCK N-terminal domain-containing protein</fullName>
    </recommendedName>
</protein>
<feature type="domain" description="CASTOR/POLLUX/SYM8 ion channel conserved" evidence="9">
    <location>
        <begin position="280"/>
        <end position="372"/>
    </location>
</feature>
<dbReference type="InterPro" id="IPR044849">
    <property type="entry name" value="CASTOR/POLLUX/SYM8-like"/>
</dbReference>
<evidence type="ECO:0000256" key="4">
    <source>
        <dbReference type="ARBA" id="ARBA00022692"/>
    </source>
</evidence>
<evidence type="ECO:0000256" key="2">
    <source>
        <dbReference type="ARBA" id="ARBA00008577"/>
    </source>
</evidence>
<evidence type="ECO:0008006" key="13">
    <source>
        <dbReference type="Google" id="ProtNLM"/>
    </source>
</evidence>
<evidence type="ECO:0000259" key="10">
    <source>
        <dbReference type="Pfam" id="PF22614"/>
    </source>
</evidence>
<dbReference type="PANTHER" id="PTHR31563">
    <property type="entry name" value="ION CHANNEL POLLUX-RELATED"/>
    <property type="match status" value="1"/>
</dbReference>
<keyword evidence="3" id="KW-0813">Transport</keyword>
<dbReference type="InterPro" id="IPR010420">
    <property type="entry name" value="CASTOR/POLLUX/SYM8_dom"/>
</dbReference>
<dbReference type="SUPFAM" id="SSF116726">
    <property type="entry name" value="TrkA C-terminal domain-like"/>
    <property type="match status" value="1"/>
</dbReference>
<name>A0A1F6GVE8_9PROT</name>
<evidence type="ECO:0000256" key="7">
    <source>
        <dbReference type="ARBA" id="ARBA00023136"/>
    </source>
</evidence>
<feature type="domain" description="RCK N-terminal" evidence="10">
    <location>
        <begin position="131"/>
        <end position="244"/>
    </location>
</feature>
<dbReference type="GO" id="GO:0006813">
    <property type="term" value="P:potassium ion transport"/>
    <property type="evidence" value="ECO:0007669"/>
    <property type="project" value="InterPro"/>
</dbReference>
<keyword evidence="5 8" id="KW-1133">Transmembrane helix</keyword>
<evidence type="ECO:0000256" key="6">
    <source>
        <dbReference type="ARBA" id="ARBA00023065"/>
    </source>
</evidence>
<feature type="transmembrane region" description="Helical" evidence="8">
    <location>
        <begin position="21"/>
        <end position="45"/>
    </location>
</feature>
<dbReference type="Proteomes" id="UP000177583">
    <property type="component" value="Unassembled WGS sequence"/>
</dbReference>
<keyword evidence="7 8" id="KW-0472">Membrane</keyword>
<proteinExistence type="inferred from homology"/>
<dbReference type="Pfam" id="PF22614">
    <property type="entry name" value="Slo-like_RCK"/>
    <property type="match status" value="1"/>
</dbReference>
<comment type="similarity">
    <text evidence="2">Belongs to the castor/pollux (TC 1.A.1.23) family.</text>
</comment>
<evidence type="ECO:0000256" key="8">
    <source>
        <dbReference type="SAM" id="Phobius"/>
    </source>
</evidence>
<keyword evidence="6" id="KW-0406">Ion transport</keyword>
<keyword evidence="4 8" id="KW-0812">Transmembrane</keyword>
<dbReference type="Gene3D" id="3.40.50.720">
    <property type="entry name" value="NAD(P)-binding Rossmann-like Domain"/>
    <property type="match status" value="2"/>
</dbReference>
<dbReference type="EMBL" id="MFNF01000025">
    <property type="protein sequence ID" value="OGH02104.1"/>
    <property type="molecule type" value="Genomic_DNA"/>
</dbReference>